<gene>
    <name evidence="1" type="ordered locus">Arcve_0731</name>
</gene>
<dbReference type="STRING" id="693661.Arcve_0731"/>
<dbReference type="AlphaFoldDB" id="F2KRI4"/>
<accession>F2KRI4</accession>
<evidence type="ECO:0000313" key="1">
    <source>
        <dbReference type="EMBL" id="AEA46749.1"/>
    </source>
</evidence>
<name>F2KRI4_ARCVS</name>
<reference evidence="1 2" key="1">
    <citation type="submission" date="2011-03" db="EMBL/GenBank/DDBJ databases">
        <title>The complete genome of Archaeoglobus veneficus SNP6.</title>
        <authorList>
            <consortium name="US DOE Joint Genome Institute (JGI-PGF)"/>
            <person name="Lucas S."/>
            <person name="Copeland A."/>
            <person name="Lapidus A."/>
            <person name="Bruce D."/>
            <person name="Goodwin L."/>
            <person name="Pitluck S."/>
            <person name="Kyrpides N."/>
            <person name="Mavromatis K."/>
            <person name="Pagani I."/>
            <person name="Ivanova N."/>
            <person name="Mikhailova N."/>
            <person name="Lu M."/>
            <person name="Detter J.C."/>
            <person name="Tapia R."/>
            <person name="Han C."/>
            <person name="Land M."/>
            <person name="Hauser L."/>
            <person name="Markowitz V."/>
            <person name="Cheng J.-F."/>
            <person name="Hugenholtz P."/>
            <person name="Woyke T."/>
            <person name="Wu D."/>
            <person name="Spring S."/>
            <person name="Brambilla E."/>
            <person name="Klenk H.-P."/>
            <person name="Eisen J.A."/>
        </authorList>
    </citation>
    <scope>NUCLEOTIDE SEQUENCE [LARGE SCALE GENOMIC DNA]</scope>
    <source>
        <strain>SNP6</strain>
    </source>
</reference>
<organism evidence="1 2">
    <name type="scientific">Archaeoglobus veneficus (strain DSM 11195 / SNP6)</name>
    <dbReference type="NCBI Taxonomy" id="693661"/>
    <lineage>
        <taxon>Archaea</taxon>
        <taxon>Methanobacteriati</taxon>
        <taxon>Methanobacteriota</taxon>
        <taxon>Archaeoglobi</taxon>
        <taxon>Archaeoglobales</taxon>
        <taxon>Archaeoglobaceae</taxon>
        <taxon>Archaeoglobus</taxon>
    </lineage>
</organism>
<dbReference type="KEGG" id="ave:Arcve_0731"/>
<proteinExistence type="predicted"/>
<dbReference type="HOGENOM" id="CLU_2802002_0_0_2"/>
<sequence>MCISGGERLNHDREFRRRRSRTFNAIYLKIEDEKELIEISWKGTCRLEKAIDELKRLIEEGIKVKMR</sequence>
<evidence type="ECO:0000313" key="2">
    <source>
        <dbReference type="Proteomes" id="UP000008136"/>
    </source>
</evidence>
<protein>
    <submittedName>
        <fullName evidence="1">Uncharacterized protein</fullName>
    </submittedName>
</protein>
<dbReference type="Proteomes" id="UP000008136">
    <property type="component" value="Chromosome"/>
</dbReference>
<dbReference type="EMBL" id="CP002588">
    <property type="protein sequence ID" value="AEA46749.1"/>
    <property type="molecule type" value="Genomic_DNA"/>
</dbReference>
<keyword evidence="2" id="KW-1185">Reference proteome</keyword>